<dbReference type="Proteomes" id="UP000594892">
    <property type="component" value="Chromosome 2"/>
</dbReference>
<dbReference type="EMBL" id="CP065601">
    <property type="protein sequence ID" value="QPQ93195.1"/>
    <property type="molecule type" value="Genomic_DNA"/>
</dbReference>
<name>A0AAP9Y886_BURGL</name>
<reference evidence="1 2" key="1">
    <citation type="submission" date="2020-12" db="EMBL/GenBank/DDBJ databases">
        <title>FDA dAtabase for Regulatory Grade micrObial Sequences (FDA-ARGOS): Supporting development and validation of Infectious Disease Dx tests.</title>
        <authorList>
            <person name="Minogue T."/>
            <person name="Wolcott M."/>
            <person name="Wasieloski L."/>
            <person name="Aguilar W."/>
            <person name="Moore D."/>
            <person name="Jaissle J."/>
            <person name="Tallon L."/>
            <person name="Sadzewicz L."/>
            <person name="Zhao X."/>
            <person name="Boylan J."/>
            <person name="Ott S."/>
            <person name="Bowen H."/>
            <person name="Vavikolanu K."/>
            <person name="Mehta A."/>
            <person name="Aluvathingal J."/>
            <person name="Nadendla S."/>
            <person name="Yan Y."/>
            <person name="Sichtig H."/>
        </authorList>
    </citation>
    <scope>NUCLEOTIDE SEQUENCE [LARGE SCALE GENOMIC DNA]</scope>
    <source>
        <strain evidence="1 2">FDAARGOS_949</strain>
    </source>
</reference>
<organism evidence="1 2">
    <name type="scientific">Burkholderia glumae</name>
    <name type="common">Pseudomonas glumae</name>
    <dbReference type="NCBI Taxonomy" id="337"/>
    <lineage>
        <taxon>Bacteria</taxon>
        <taxon>Pseudomonadati</taxon>
        <taxon>Pseudomonadota</taxon>
        <taxon>Betaproteobacteria</taxon>
        <taxon>Burkholderiales</taxon>
        <taxon>Burkholderiaceae</taxon>
        <taxon>Burkholderia</taxon>
    </lineage>
</organism>
<evidence type="ECO:0000313" key="2">
    <source>
        <dbReference type="Proteomes" id="UP000594892"/>
    </source>
</evidence>
<proteinExistence type="predicted"/>
<evidence type="ECO:0000313" key="1">
    <source>
        <dbReference type="EMBL" id="QPQ93195.1"/>
    </source>
</evidence>
<sequence length="82" mass="9379">MSDLKQEYAVAREHGERKAMDQLARGISYAAAGELTLAREIALYHRGWHDEMFDRPAPYAEPELHYLAGRLDARRQRAAATH</sequence>
<dbReference type="RefSeq" id="WP_127913942.1">
    <property type="nucleotide sequence ID" value="NZ_CP033641.1"/>
</dbReference>
<protein>
    <submittedName>
        <fullName evidence="1">Uncharacterized protein</fullName>
    </submittedName>
</protein>
<dbReference type="GeneID" id="45698332"/>
<dbReference type="AlphaFoldDB" id="A0AAP9Y886"/>
<accession>A0AAP9Y886</accession>
<gene>
    <name evidence="1" type="ORF">I6H06_13000</name>
</gene>